<evidence type="ECO:0000256" key="4">
    <source>
        <dbReference type="ARBA" id="ARBA00023277"/>
    </source>
</evidence>
<comment type="cofactor">
    <cofactor evidence="7">
        <name>a divalent metal cation</name>
        <dbReference type="ChEBI" id="CHEBI:60240"/>
    </cofactor>
    <text evidence="7">Binds 1 divalent metal cation per subunit.</text>
</comment>
<dbReference type="SUPFAM" id="SSF51338">
    <property type="entry name" value="Composite domain of metallo-dependent hydrolases"/>
    <property type="match status" value="1"/>
</dbReference>
<protein>
    <submittedName>
        <fullName evidence="9">N-acetylglucosamine-6-phosphate deacetylase</fullName>
    </submittedName>
</protein>
<evidence type="ECO:0000256" key="5">
    <source>
        <dbReference type="PIRNR" id="PIRNR038994"/>
    </source>
</evidence>
<feature type="active site" description="Proton donor/acceptor" evidence="6">
    <location>
        <position position="271"/>
    </location>
</feature>
<feature type="binding site" evidence="7">
    <location>
        <position position="213"/>
    </location>
    <ligand>
        <name>Zn(2+)</name>
        <dbReference type="ChEBI" id="CHEBI:29105"/>
    </ligand>
</feature>
<evidence type="ECO:0000313" key="10">
    <source>
        <dbReference type="Proteomes" id="UP000284178"/>
    </source>
</evidence>
<proteinExistence type="inferred from homology"/>
<evidence type="ECO:0000256" key="1">
    <source>
        <dbReference type="ARBA" id="ARBA00010716"/>
    </source>
</evidence>
<dbReference type="InterPro" id="IPR003764">
    <property type="entry name" value="GlcNAc_6-P_deAcase"/>
</dbReference>
<keyword evidence="4 5" id="KW-0119">Carbohydrate metabolism</keyword>
<dbReference type="PANTHER" id="PTHR11113">
    <property type="entry name" value="N-ACETYLGLUCOSAMINE-6-PHOSPHATE DEACETYLASE"/>
    <property type="match status" value="1"/>
</dbReference>
<dbReference type="PIRSF" id="PIRSF038994">
    <property type="entry name" value="NagA"/>
    <property type="match status" value="1"/>
</dbReference>
<comment type="similarity">
    <text evidence="1 5">Belongs to the metallo-dependent hydrolases superfamily. NagA family.</text>
</comment>
<evidence type="ECO:0000259" key="8">
    <source>
        <dbReference type="Pfam" id="PF01979"/>
    </source>
</evidence>
<dbReference type="InterPro" id="IPR032466">
    <property type="entry name" value="Metal_Hydrolase"/>
</dbReference>
<dbReference type="RefSeq" id="WP_117893859.1">
    <property type="nucleotide sequence ID" value="NZ_CABJCV010000003.1"/>
</dbReference>
<dbReference type="GO" id="GO:0046872">
    <property type="term" value="F:metal ion binding"/>
    <property type="evidence" value="ECO:0007669"/>
    <property type="project" value="UniProtKB-KW"/>
</dbReference>
<keyword evidence="3 5" id="KW-0378">Hydrolase</keyword>
<organism evidence="9 10">
    <name type="scientific">Holdemania filiformis</name>
    <dbReference type="NCBI Taxonomy" id="61171"/>
    <lineage>
        <taxon>Bacteria</taxon>
        <taxon>Bacillati</taxon>
        <taxon>Bacillota</taxon>
        <taxon>Erysipelotrichia</taxon>
        <taxon>Erysipelotrichales</taxon>
        <taxon>Erysipelotrichaceae</taxon>
        <taxon>Holdemania</taxon>
    </lineage>
</organism>
<accession>A0A412G4Z0</accession>
<evidence type="ECO:0000256" key="3">
    <source>
        <dbReference type="ARBA" id="ARBA00022801"/>
    </source>
</evidence>
<evidence type="ECO:0000256" key="6">
    <source>
        <dbReference type="PIRSR" id="PIRSR038994-1"/>
    </source>
</evidence>
<dbReference type="SUPFAM" id="SSF51556">
    <property type="entry name" value="Metallo-dependent hydrolases"/>
    <property type="match status" value="1"/>
</dbReference>
<gene>
    <name evidence="9" type="ORF">DWY25_03760</name>
</gene>
<dbReference type="AlphaFoldDB" id="A0A412G4Z0"/>
<dbReference type="InterPro" id="IPR006680">
    <property type="entry name" value="Amidohydro-rel"/>
</dbReference>
<feature type="binding site" evidence="7">
    <location>
        <position position="192"/>
    </location>
    <ligand>
        <name>Zn(2+)</name>
        <dbReference type="ChEBI" id="CHEBI:29105"/>
    </ligand>
</feature>
<evidence type="ECO:0000256" key="7">
    <source>
        <dbReference type="PIRSR" id="PIRSR038994-3"/>
    </source>
</evidence>
<dbReference type="PANTHER" id="PTHR11113:SF14">
    <property type="entry name" value="N-ACETYLGLUCOSAMINE-6-PHOSPHATE DEACETYLASE"/>
    <property type="match status" value="1"/>
</dbReference>
<name>A0A412G4Z0_9FIRM</name>
<dbReference type="Gene3D" id="3.20.20.140">
    <property type="entry name" value="Metal-dependent hydrolases"/>
    <property type="match status" value="1"/>
</dbReference>
<sequence>MKTILKSERILWNGQWQSGAMIIEAGKLTGFTQDPQLLAEAVDYGSQRIIPGIFDTHNHGTHGYGLSGQVSADPQVQKPIVRHYLKALGSQGVTSIFPTCAVSMIRSVSEVADEDNEGADIVGIHSEGPWLNRVGEKGIRTGWPEVSLATAKQMVADGQGKLKLVALAPEIPGIDPIIDYFLSEGVTLAYAHSDCTYNEAMAAYARGLSVATHTGNVMTGLHHRDIGGLGAALNNENVECEVICDGLHISLEMLKLYFKLKDPSRFMMISDCSGMAGAPIGQYKGWHPGMIISITPEGFCLSDTGRLCGSSKPVLYGIGNLVEKLGMPMSMVSRMASLNPAKKYGLADRKGSLEVGKDADCVVITDDYQAVATYVRGRKVYDCQTDTDLFNPEFYREMRIEENA</sequence>
<keyword evidence="10" id="KW-1185">Reference proteome</keyword>
<feature type="binding site" evidence="7">
    <location>
        <position position="127"/>
    </location>
    <ligand>
        <name>Zn(2+)</name>
        <dbReference type="ChEBI" id="CHEBI:29105"/>
    </ligand>
</feature>
<feature type="domain" description="Amidohydrolase-related" evidence="8">
    <location>
        <begin position="311"/>
        <end position="378"/>
    </location>
</feature>
<keyword evidence="2 7" id="KW-0479">Metal-binding</keyword>
<dbReference type="GO" id="GO:0006046">
    <property type="term" value="P:N-acetylglucosamine catabolic process"/>
    <property type="evidence" value="ECO:0007669"/>
    <property type="project" value="TreeGrafter"/>
</dbReference>
<dbReference type="Gene3D" id="2.30.40.10">
    <property type="entry name" value="Urease, subunit C, domain 1"/>
    <property type="match status" value="1"/>
</dbReference>
<dbReference type="InterPro" id="IPR011059">
    <property type="entry name" value="Metal-dep_hydrolase_composite"/>
</dbReference>
<evidence type="ECO:0000256" key="2">
    <source>
        <dbReference type="ARBA" id="ARBA00022723"/>
    </source>
</evidence>
<dbReference type="Pfam" id="PF01979">
    <property type="entry name" value="Amidohydro_1"/>
    <property type="match status" value="1"/>
</dbReference>
<reference evidence="9 10" key="1">
    <citation type="submission" date="2018-08" db="EMBL/GenBank/DDBJ databases">
        <title>A genome reference for cultivated species of the human gut microbiota.</title>
        <authorList>
            <person name="Zou Y."/>
            <person name="Xue W."/>
            <person name="Luo G."/>
        </authorList>
    </citation>
    <scope>NUCLEOTIDE SEQUENCE [LARGE SCALE GENOMIC DNA]</scope>
    <source>
        <strain evidence="9 10">AF24-29</strain>
    </source>
</reference>
<dbReference type="GeneID" id="83014523"/>
<dbReference type="EMBL" id="QRUP01000003">
    <property type="protein sequence ID" value="RGR75863.1"/>
    <property type="molecule type" value="Genomic_DNA"/>
</dbReference>
<comment type="caution">
    <text evidence="9">The sequence shown here is derived from an EMBL/GenBank/DDBJ whole genome shotgun (WGS) entry which is preliminary data.</text>
</comment>
<dbReference type="Proteomes" id="UP000284178">
    <property type="component" value="Unassembled WGS sequence"/>
</dbReference>
<dbReference type="GO" id="GO:0008448">
    <property type="term" value="F:N-acetylglucosamine-6-phosphate deacetylase activity"/>
    <property type="evidence" value="ECO:0007669"/>
    <property type="project" value="InterPro"/>
</dbReference>
<evidence type="ECO:0000313" key="9">
    <source>
        <dbReference type="EMBL" id="RGR75863.1"/>
    </source>
</evidence>